<feature type="non-terminal residue" evidence="1">
    <location>
        <position position="1"/>
    </location>
</feature>
<dbReference type="Proteomes" id="UP000236370">
    <property type="component" value="Unassembled WGS sequence"/>
</dbReference>
<evidence type="ECO:0000313" key="2">
    <source>
        <dbReference type="Proteomes" id="UP000236370"/>
    </source>
</evidence>
<proteinExistence type="predicted"/>
<dbReference type="EMBL" id="NBAG03000050">
    <property type="protein sequence ID" value="PNI93222.1"/>
    <property type="molecule type" value="Genomic_DNA"/>
</dbReference>
<gene>
    <name evidence="1" type="ORF">CK820_G0033723</name>
</gene>
<sequence>AGFESSPSTCSWFPADRQNMGWALSPARWVWHAQLCSEVHRAQTPATSPRVPAALAPRGRAARLSFLPSRKVI</sequence>
<protein>
    <submittedName>
        <fullName evidence="1">SHANK2 isoform 7</fullName>
    </submittedName>
</protein>
<organism evidence="1 2">
    <name type="scientific">Pan troglodytes</name>
    <name type="common">Chimpanzee</name>
    <dbReference type="NCBI Taxonomy" id="9598"/>
    <lineage>
        <taxon>Eukaryota</taxon>
        <taxon>Metazoa</taxon>
        <taxon>Chordata</taxon>
        <taxon>Craniata</taxon>
        <taxon>Vertebrata</taxon>
        <taxon>Euteleostomi</taxon>
        <taxon>Mammalia</taxon>
        <taxon>Eutheria</taxon>
        <taxon>Euarchontoglires</taxon>
        <taxon>Primates</taxon>
        <taxon>Haplorrhini</taxon>
        <taxon>Catarrhini</taxon>
        <taxon>Hominidae</taxon>
        <taxon>Pan</taxon>
    </lineage>
</organism>
<accession>A0A2J8QAD0</accession>
<evidence type="ECO:0000313" key="1">
    <source>
        <dbReference type="EMBL" id="PNI93222.1"/>
    </source>
</evidence>
<dbReference type="AlphaFoldDB" id="A0A2J8QAD0"/>
<comment type="caution">
    <text evidence="1">The sequence shown here is derived from an EMBL/GenBank/DDBJ whole genome shotgun (WGS) entry which is preliminary data.</text>
</comment>
<name>A0A2J8QAD0_PANTR</name>
<reference evidence="1 2" key="1">
    <citation type="submission" date="2017-12" db="EMBL/GenBank/DDBJ databases">
        <title>High-resolution comparative analysis of great ape genomes.</title>
        <authorList>
            <person name="Pollen A."/>
            <person name="Hastie A."/>
            <person name="Hormozdiari F."/>
            <person name="Dougherty M."/>
            <person name="Liu R."/>
            <person name="Chaisson M."/>
            <person name="Hoppe E."/>
            <person name="Hill C."/>
            <person name="Pang A."/>
            <person name="Hillier L."/>
            <person name="Baker C."/>
            <person name="Armstrong J."/>
            <person name="Shendure J."/>
            <person name="Paten B."/>
            <person name="Wilson R."/>
            <person name="Chao H."/>
            <person name="Schneider V."/>
            <person name="Ventura M."/>
            <person name="Kronenberg Z."/>
            <person name="Murali S."/>
            <person name="Gordon D."/>
            <person name="Cantsilieris S."/>
            <person name="Munson K."/>
            <person name="Nelson B."/>
            <person name="Raja A."/>
            <person name="Underwood J."/>
            <person name="Diekhans M."/>
            <person name="Fiddes I."/>
            <person name="Haussler D."/>
            <person name="Eichler E."/>
        </authorList>
    </citation>
    <scope>NUCLEOTIDE SEQUENCE [LARGE SCALE GENOMIC DNA]</scope>
    <source>
        <strain evidence="1">Yerkes chimp pedigree #C0471</strain>
    </source>
</reference>